<keyword evidence="5 6" id="KW-0472">Membrane</keyword>
<feature type="domain" description="HTH psq-type" evidence="8">
    <location>
        <begin position="75"/>
        <end position="111"/>
    </location>
</feature>
<name>A0A5B7J6Y0_PORTR</name>
<evidence type="ECO:0000313" key="10">
    <source>
        <dbReference type="Proteomes" id="UP000324222"/>
    </source>
</evidence>
<evidence type="ECO:0000259" key="8">
    <source>
        <dbReference type="Pfam" id="PF04218"/>
    </source>
</evidence>
<evidence type="ECO:0000259" key="7">
    <source>
        <dbReference type="Pfam" id="PF01490"/>
    </source>
</evidence>
<feature type="transmembrane region" description="Helical" evidence="6">
    <location>
        <begin position="12"/>
        <end position="36"/>
    </location>
</feature>
<comment type="subcellular location">
    <subcellularLocation>
        <location evidence="2">Membrane</location>
    </subcellularLocation>
    <subcellularLocation>
        <location evidence="1">Nucleus</location>
    </subcellularLocation>
</comment>
<proteinExistence type="predicted"/>
<dbReference type="GO" id="GO:0003677">
    <property type="term" value="F:DNA binding"/>
    <property type="evidence" value="ECO:0007669"/>
    <property type="project" value="InterPro"/>
</dbReference>
<feature type="domain" description="Amino acid transporter transmembrane" evidence="7">
    <location>
        <begin position="1"/>
        <end position="58"/>
    </location>
</feature>
<keyword evidence="3 6" id="KW-0812">Transmembrane</keyword>
<evidence type="ECO:0000256" key="2">
    <source>
        <dbReference type="ARBA" id="ARBA00004370"/>
    </source>
</evidence>
<dbReference type="Pfam" id="PF01490">
    <property type="entry name" value="Aa_trans"/>
    <property type="match status" value="1"/>
</dbReference>
<dbReference type="EMBL" id="VSRR010078504">
    <property type="protein sequence ID" value="MPC88658.1"/>
    <property type="molecule type" value="Genomic_DNA"/>
</dbReference>
<dbReference type="InterPro" id="IPR007889">
    <property type="entry name" value="HTH_Psq"/>
</dbReference>
<protein>
    <submittedName>
        <fullName evidence="9">Sodium-coupled neutral amino acid transporter 9</fullName>
    </submittedName>
</protein>
<evidence type="ECO:0000256" key="4">
    <source>
        <dbReference type="ARBA" id="ARBA00022989"/>
    </source>
</evidence>
<comment type="caution">
    <text evidence="9">The sequence shown here is derived from an EMBL/GenBank/DDBJ whole genome shotgun (WGS) entry which is preliminary data.</text>
</comment>
<evidence type="ECO:0000256" key="1">
    <source>
        <dbReference type="ARBA" id="ARBA00004123"/>
    </source>
</evidence>
<evidence type="ECO:0000256" key="3">
    <source>
        <dbReference type="ARBA" id="ARBA00022692"/>
    </source>
</evidence>
<dbReference type="AlphaFoldDB" id="A0A5B7J6Y0"/>
<evidence type="ECO:0000256" key="5">
    <source>
        <dbReference type="ARBA" id="ARBA00023136"/>
    </source>
</evidence>
<accession>A0A5B7J6Y0</accession>
<evidence type="ECO:0000256" key="6">
    <source>
        <dbReference type="SAM" id="Phobius"/>
    </source>
</evidence>
<dbReference type="InterPro" id="IPR013057">
    <property type="entry name" value="AA_transpt_TM"/>
</dbReference>
<keyword evidence="4 6" id="KW-1133">Transmembrane helix</keyword>
<dbReference type="InterPro" id="IPR009057">
    <property type="entry name" value="Homeodomain-like_sf"/>
</dbReference>
<sequence length="118" mass="12916">MMGTSLMTMPWAFGQAGFVGGIVIMLAMAGLALYTATRLLTLQKTMASVAAHLPSLYMPPKRPAMSPSIAKKTGKCLTLEVKLDIIHRHERGEKTNSIASYHGLTPSTVYHFQVSKFY</sequence>
<dbReference type="GO" id="GO:0005634">
    <property type="term" value="C:nucleus"/>
    <property type="evidence" value="ECO:0007669"/>
    <property type="project" value="UniProtKB-SubCell"/>
</dbReference>
<keyword evidence="10" id="KW-1185">Reference proteome</keyword>
<reference evidence="9 10" key="1">
    <citation type="submission" date="2019-05" db="EMBL/GenBank/DDBJ databases">
        <title>Another draft genome of Portunus trituberculatus and its Hox gene families provides insights of decapod evolution.</title>
        <authorList>
            <person name="Jeong J.-H."/>
            <person name="Song I."/>
            <person name="Kim S."/>
            <person name="Choi T."/>
            <person name="Kim D."/>
            <person name="Ryu S."/>
            <person name="Kim W."/>
        </authorList>
    </citation>
    <scope>NUCLEOTIDE SEQUENCE [LARGE SCALE GENOMIC DNA]</scope>
    <source>
        <tissue evidence="9">Muscle</tissue>
    </source>
</reference>
<dbReference type="Pfam" id="PF04218">
    <property type="entry name" value="CENP-B_N"/>
    <property type="match status" value="1"/>
</dbReference>
<dbReference type="SUPFAM" id="SSF46689">
    <property type="entry name" value="Homeodomain-like"/>
    <property type="match status" value="1"/>
</dbReference>
<dbReference type="Proteomes" id="UP000324222">
    <property type="component" value="Unassembled WGS sequence"/>
</dbReference>
<dbReference type="GO" id="GO:0016020">
    <property type="term" value="C:membrane"/>
    <property type="evidence" value="ECO:0007669"/>
    <property type="project" value="UniProtKB-SubCell"/>
</dbReference>
<organism evidence="9 10">
    <name type="scientific">Portunus trituberculatus</name>
    <name type="common">Swimming crab</name>
    <name type="synonym">Neptunus trituberculatus</name>
    <dbReference type="NCBI Taxonomy" id="210409"/>
    <lineage>
        <taxon>Eukaryota</taxon>
        <taxon>Metazoa</taxon>
        <taxon>Ecdysozoa</taxon>
        <taxon>Arthropoda</taxon>
        <taxon>Crustacea</taxon>
        <taxon>Multicrustacea</taxon>
        <taxon>Malacostraca</taxon>
        <taxon>Eumalacostraca</taxon>
        <taxon>Eucarida</taxon>
        <taxon>Decapoda</taxon>
        <taxon>Pleocyemata</taxon>
        <taxon>Brachyura</taxon>
        <taxon>Eubrachyura</taxon>
        <taxon>Portunoidea</taxon>
        <taxon>Portunidae</taxon>
        <taxon>Portuninae</taxon>
        <taxon>Portunus</taxon>
    </lineage>
</organism>
<evidence type="ECO:0000313" key="9">
    <source>
        <dbReference type="EMBL" id="MPC88658.1"/>
    </source>
</evidence>
<gene>
    <name evidence="9" type="primary">F13H10.3_0</name>
    <name evidence="9" type="ORF">E2C01_083574</name>
</gene>